<reference evidence="2 3" key="2">
    <citation type="submission" date="2020-05" db="EMBL/GenBank/DDBJ databases">
        <title>Identification and distribution of gene clusters putatively required for synthesis of sphingolipid metabolism inhibitors in phylogenetically diverse species of the filamentous fungus Fusarium.</title>
        <authorList>
            <person name="Kim H.-S."/>
            <person name="Busman M."/>
            <person name="Brown D.W."/>
            <person name="Divon H."/>
            <person name="Uhlig S."/>
            <person name="Proctor R.H."/>
        </authorList>
    </citation>
    <scope>NUCLEOTIDE SEQUENCE [LARGE SCALE GENOMIC DNA]</scope>
    <source>
        <strain evidence="2 3">NRRL 25331</strain>
    </source>
</reference>
<sequence>MASTSTLWYLKDLPLYRDVKPYVLNIPLARIPNGQRTNQECYPESSVKLNDIRLSTRTFNLDDMASRSLLKFRYFSTVRRRHSSFPAEPRGSELAETDQPVQGAHCDYTPLEAFKSLEKVVGKEKAAKVWTQRRVQIIQAWRPLRGPVIDWPLAVCDVNSVDGKTELIATDNVWSYAVFETYNVLFSSKHAWYYIANQNENETSLFKGFDNAEMFQLFVPMRLFS</sequence>
<dbReference type="Proteomes" id="UP000572754">
    <property type="component" value="Unassembled WGS sequence"/>
</dbReference>
<dbReference type="AlphaFoldDB" id="A0A8H5X7T0"/>
<dbReference type="EMBL" id="JAAQPE010000126">
    <property type="protein sequence ID" value="KAF5684498.1"/>
    <property type="molecule type" value="Genomic_DNA"/>
</dbReference>
<organism evidence="2 3">
    <name type="scientific">Fusarium circinatum</name>
    <name type="common">Pitch canker fungus</name>
    <name type="synonym">Gibberella circinata</name>
    <dbReference type="NCBI Taxonomy" id="48490"/>
    <lineage>
        <taxon>Eukaryota</taxon>
        <taxon>Fungi</taxon>
        <taxon>Dikarya</taxon>
        <taxon>Ascomycota</taxon>
        <taxon>Pezizomycotina</taxon>
        <taxon>Sordariomycetes</taxon>
        <taxon>Hypocreomycetidae</taxon>
        <taxon>Hypocreales</taxon>
        <taxon>Nectriaceae</taxon>
        <taxon>Fusarium</taxon>
        <taxon>Fusarium fujikuroi species complex</taxon>
    </lineage>
</organism>
<comment type="similarity">
    <text evidence="1">Belongs to the asaB hydroxylase/desaturase family.</text>
</comment>
<dbReference type="GO" id="GO:0032259">
    <property type="term" value="P:methylation"/>
    <property type="evidence" value="ECO:0007669"/>
    <property type="project" value="UniProtKB-KW"/>
</dbReference>
<dbReference type="GO" id="GO:0008168">
    <property type="term" value="F:methyltransferase activity"/>
    <property type="evidence" value="ECO:0007669"/>
    <property type="project" value="UniProtKB-KW"/>
</dbReference>
<keyword evidence="2" id="KW-0489">Methyltransferase</keyword>
<dbReference type="PANTHER" id="PTHR34598:SF3">
    <property type="entry name" value="OXIDOREDUCTASE AN1597"/>
    <property type="match status" value="1"/>
</dbReference>
<keyword evidence="3" id="KW-1185">Reference proteome</keyword>
<dbReference type="PANTHER" id="PTHR34598">
    <property type="entry name" value="BLL6449 PROTEIN"/>
    <property type="match status" value="1"/>
</dbReference>
<name>A0A8H5X7T0_FUSCI</name>
<protein>
    <submittedName>
        <fullName evidence="2">Methyltransferase like protein</fullName>
    </submittedName>
</protein>
<dbReference type="NCBIfam" id="NF041278">
    <property type="entry name" value="CmcJ_NvfI_EfuI"/>
    <property type="match status" value="1"/>
</dbReference>
<proteinExistence type="inferred from homology"/>
<evidence type="ECO:0000313" key="3">
    <source>
        <dbReference type="Proteomes" id="UP000572754"/>
    </source>
</evidence>
<gene>
    <name evidence="2" type="ORF">FCIRC_3841</name>
</gene>
<accession>A0A8H5X7T0</accession>
<evidence type="ECO:0000256" key="1">
    <source>
        <dbReference type="ARBA" id="ARBA00023604"/>
    </source>
</evidence>
<dbReference type="InterPro" id="IPR044053">
    <property type="entry name" value="AsaB-like"/>
</dbReference>
<reference evidence="3" key="1">
    <citation type="journal article" date="2020" name="BMC Genomics">
        <title>Correction to: Identification and distribution of gene clusters required for synthesis of sphingolipid metabolism inhibitors in diverse species of the filamentous fungus Fusarium.</title>
        <authorList>
            <person name="Kim H.S."/>
            <person name="Lohmar J.M."/>
            <person name="Busman M."/>
            <person name="Brown D.W."/>
            <person name="Naumann T.A."/>
            <person name="Divon H.H."/>
            <person name="Lysoe E."/>
            <person name="Uhlig S."/>
            <person name="Proctor R.H."/>
        </authorList>
    </citation>
    <scope>NUCLEOTIDE SEQUENCE [LARGE SCALE GENOMIC DNA]</scope>
    <source>
        <strain evidence="3">NRRL 25331</strain>
    </source>
</reference>
<dbReference type="GO" id="GO:0016491">
    <property type="term" value="F:oxidoreductase activity"/>
    <property type="evidence" value="ECO:0007669"/>
    <property type="project" value="InterPro"/>
</dbReference>
<comment type="caution">
    <text evidence="2">The sequence shown here is derived from an EMBL/GenBank/DDBJ whole genome shotgun (WGS) entry which is preliminary data.</text>
</comment>
<keyword evidence="2" id="KW-0808">Transferase</keyword>
<evidence type="ECO:0000313" key="2">
    <source>
        <dbReference type="EMBL" id="KAF5684498.1"/>
    </source>
</evidence>